<keyword evidence="2" id="KW-1185">Reference proteome</keyword>
<proteinExistence type="predicted"/>
<dbReference type="CDD" id="cd06989">
    <property type="entry name" value="cupin_DRT102"/>
    <property type="match status" value="1"/>
</dbReference>
<reference evidence="1" key="1">
    <citation type="submission" date="2022-09" db="EMBL/GenBank/DDBJ databases">
        <title>Winslowiella arboricola sp. nov., isolated from bleeding cankers on broadleaf hosts.</title>
        <authorList>
            <person name="Brady C."/>
            <person name="Kaur S."/>
            <person name="Crampton B."/>
            <person name="Maddock D."/>
            <person name="Arnold D."/>
            <person name="Denman S."/>
        </authorList>
    </citation>
    <scope>NUCLEOTIDE SEQUENCE</scope>
    <source>
        <strain evidence="1">BAC 15a-03b</strain>
    </source>
</reference>
<dbReference type="EMBL" id="JAODIM010000043">
    <property type="protein sequence ID" value="MCU5779696.1"/>
    <property type="molecule type" value="Genomic_DNA"/>
</dbReference>
<protein>
    <submittedName>
        <fullName evidence="1">Cupin domain-containing protein</fullName>
    </submittedName>
</protein>
<dbReference type="Proteomes" id="UP001064262">
    <property type="component" value="Unassembled WGS sequence"/>
</dbReference>
<gene>
    <name evidence="1" type="ORF">N5923_19595</name>
</gene>
<dbReference type="InterPro" id="IPR014710">
    <property type="entry name" value="RmlC-like_jellyroll"/>
</dbReference>
<dbReference type="RefSeq" id="WP_267144698.1">
    <property type="nucleotide sequence ID" value="NZ_JAODIL010000082.1"/>
</dbReference>
<sequence>MNNEVIIETFENSEWKSFPGVPEIQYIDVEGTIFTAGPFVARVKLPAGSDTPAHIHHSPFVDRSTVISGTLFVGIGPELDKSNGIALKPGSIAFIPPGVSHYAWTEEETVIHVHGEGPWLSGQSA</sequence>
<accession>A0A9J6PW15</accession>
<name>A0A9J6PW15_9GAMM</name>
<dbReference type="InterPro" id="IPR011051">
    <property type="entry name" value="RmlC_Cupin_sf"/>
</dbReference>
<dbReference type="Gene3D" id="2.60.120.10">
    <property type="entry name" value="Jelly Rolls"/>
    <property type="match status" value="1"/>
</dbReference>
<evidence type="ECO:0000313" key="1">
    <source>
        <dbReference type="EMBL" id="MCU5779696.1"/>
    </source>
</evidence>
<dbReference type="AlphaFoldDB" id="A0A9J6PW15"/>
<comment type="caution">
    <text evidence="1">The sequence shown here is derived from an EMBL/GenBank/DDBJ whole genome shotgun (WGS) entry which is preliminary data.</text>
</comment>
<organism evidence="1 2">
    <name type="scientific">Winslowiella arboricola</name>
    <dbReference type="NCBI Taxonomy" id="2978220"/>
    <lineage>
        <taxon>Bacteria</taxon>
        <taxon>Pseudomonadati</taxon>
        <taxon>Pseudomonadota</taxon>
        <taxon>Gammaproteobacteria</taxon>
        <taxon>Enterobacterales</taxon>
        <taxon>Erwiniaceae</taxon>
        <taxon>Winslowiella</taxon>
    </lineage>
</organism>
<evidence type="ECO:0000313" key="2">
    <source>
        <dbReference type="Proteomes" id="UP001064262"/>
    </source>
</evidence>
<dbReference type="SUPFAM" id="SSF51182">
    <property type="entry name" value="RmlC-like cupins"/>
    <property type="match status" value="1"/>
</dbReference>